<sequence>MALNMPRHFTIFCLAMVMLGLFASPTEAKYKAINPFCRTSDYRRICNIMVRGATNWHDATRNAIQSALRAATILQKLTPRLDQALEGVDQATKADTVATCKDTFDGAVDNMKQALVYFDTNDIGGLNTYLSAAVGIDDCTDAMKQAGAAFPPAVAKISNNLAMQVSNCLAVTQQT</sequence>
<keyword evidence="1" id="KW-0732">Signal</keyword>
<dbReference type="EMBL" id="JAUIZM010000004">
    <property type="protein sequence ID" value="KAK1390304.1"/>
    <property type="molecule type" value="Genomic_DNA"/>
</dbReference>
<feature type="signal peptide" evidence="1">
    <location>
        <begin position="1"/>
        <end position="28"/>
    </location>
</feature>
<dbReference type="InterPro" id="IPR006501">
    <property type="entry name" value="Pectinesterase_inhib_dom"/>
</dbReference>
<evidence type="ECO:0000256" key="1">
    <source>
        <dbReference type="SAM" id="SignalP"/>
    </source>
</evidence>
<dbReference type="Gene3D" id="1.20.140.40">
    <property type="entry name" value="Invertase/pectin methylesterase inhibitor family protein"/>
    <property type="match status" value="1"/>
</dbReference>
<comment type="caution">
    <text evidence="3">The sequence shown here is derived from an EMBL/GenBank/DDBJ whole genome shotgun (WGS) entry which is preliminary data.</text>
</comment>
<dbReference type="SUPFAM" id="SSF101148">
    <property type="entry name" value="Plant invertase/pectin methylesterase inhibitor"/>
    <property type="match status" value="1"/>
</dbReference>
<evidence type="ECO:0000313" key="3">
    <source>
        <dbReference type="EMBL" id="KAK1390304.1"/>
    </source>
</evidence>
<dbReference type="InterPro" id="IPR035513">
    <property type="entry name" value="Invertase/methylesterase_inhib"/>
</dbReference>
<protein>
    <submittedName>
        <fullName evidence="3">PMEI domain-containing protein</fullName>
    </submittedName>
</protein>
<dbReference type="NCBIfam" id="TIGR01614">
    <property type="entry name" value="PME_inhib"/>
    <property type="match status" value="1"/>
</dbReference>
<reference evidence="3" key="2">
    <citation type="submission" date="2023-05" db="EMBL/GenBank/DDBJ databases">
        <authorList>
            <person name="Schelkunov M.I."/>
        </authorList>
    </citation>
    <scope>NUCLEOTIDE SEQUENCE</scope>
    <source>
        <strain evidence="3">Hsosn_3</strain>
        <tissue evidence="3">Leaf</tissue>
    </source>
</reference>
<evidence type="ECO:0000259" key="2">
    <source>
        <dbReference type="SMART" id="SM00856"/>
    </source>
</evidence>
<evidence type="ECO:0000313" key="4">
    <source>
        <dbReference type="Proteomes" id="UP001237642"/>
    </source>
</evidence>
<dbReference type="Pfam" id="PF04043">
    <property type="entry name" value="PMEI"/>
    <property type="match status" value="1"/>
</dbReference>
<reference evidence="3" key="1">
    <citation type="submission" date="2023-02" db="EMBL/GenBank/DDBJ databases">
        <title>Genome of toxic invasive species Heracleum sosnowskyi carries increased number of genes despite the absence of recent whole-genome duplications.</title>
        <authorList>
            <person name="Schelkunov M."/>
            <person name="Shtratnikova V."/>
            <person name="Makarenko M."/>
            <person name="Klepikova A."/>
            <person name="Omelchenko D."/>
            <person name="Novikova G."/>
            <person name="Obukhova E."/>
            <person name="Bogdanov V."/>
            <person name="Penin A."/>
            <person name="Logacheva M."/>
        </authorList>
    </citation>
    <scope>NUCLEOTIDE SEQUENCE</scope>
    <source>
        <strain evidence="3">Hsosn_3</strain>
        <tissue evidence="3">Leaf</tissue>
    </source>
</reference>
<dbReference type="AlphaFoldDB" id="A0AAD8MZ13"/>
<dbReference type="GO" id="GO:0004857">
    <property type="term" value="F:enzyme inhibitor activity"/>
    <property type="evidence" value="ECO:0007669"/>
    <property type="project" value="InterPro"/>
</dbReference>
<name>A0AAD8MZ13_9APIA</name>
<dbReference type="SMART" id="SM00856">
    <property type="entry name" value="PMEI"/>
    <property type="match status" value="1"/>
</dbReference>
<accession>A0AAD8MZ13</accession>
<gene>
    <name evidence="3" type="ORF">POM88_018482</name>
</gene>
<keyword evidence="4" id="KW-1185">Reference proteome</keyword>
<proteinExistence type="predicted"/>
<feature type="chain" id="PRO_5042257706" evidence="1">
    <location>
        <begin position="29"/>
        <end position="175"/>
    </location>
</feature>
<organism evidence="3 4">
    <name type="scientific">Heracleum sosnowskyi</name>
    <dbReference type="NCBI Taxonomy" id="360622"/>
    <lineage>
        <taxon>Eukaryota</taxon>
        <taxon>Viridiplantae</taxon>
        <taxon>Streptophyta</taxon>
        <taxon>Embryophyta</taxon>
        <taxon>Tracheophyta</taxon>
        <taxon>Spermatophyta</taxon>
        <taxon>Magnoliopsida</taxon>
        <taxon>eudicotyledons</taxon>
        <taxon>Gunneridae</taxon>
        <taxon>Pentapetalae</taxon>
        <taxon>asterids</taxon>
        <taxon>campanulids</taxon>
        <taxon>Apiales</taxon>
        <taxon>Apiaceae</taxon>
        <taxon>Apioideae</taxon>
        <taxon>apioid superclade</taxon>
        <taxon>Tordylieae</taxon>
        <taxon>Tordyliinae</taxon>
        <taxon>Heracleum</taxon>
    </lineage>
</organism>
<feature type="domain" description="Pectinesterase inhibitor" evidence="2">
    <location>
        <begin position="28"/>
        <end position="171"/>
    </location>
</feature>
<dbReference type="Proteomes" id="UP001237642">
    <property type="component" value="Unassembled WGS sequence"/>
</dbReference>